<dbReference type="Pfam" id="PF00144">
    <property type="entry name" value="Beta-lactamase"/>
    <property type="match status" value="1"/>
</dbReference>
<evidence type="ECO:0000313" key="3">
    <source>
        <dbReference type="Proteomes" id="UP000682134"/>
    </source>
</evidence>
<name>A0A940NEV6_9BACI</name>
<evidence type="ECO:0000259" key="1">
    <source>
        <dbReference type="Pfam" id="PF00144"/>
    </source>
</evidence>
<proteinExistence type="predicted"/>
<dbReference type="InterPro" id="IPR012338">
    <property type="entry name" value="Beta-lactam/transpept-like"/>
</dbReference>
<dbReference type="Proteomes" id="UP000682134">
    <property type="component" value="Unassembled WGS sequence"/>
</dbReference>
<dbReference type="FunFam" id="3.40.710.10:FF:000079">
    <property type="entry name" value="6-aminohexanoate-dimer hydrolase"/>
    <property type="match status" value="1"/>
</dbReference>
<organism evidence="2 3">
    <name type="scientific">Gottfriedia endophytica</name>
    <dbReference type="NCBI Taxonomy" id="2820819"/>
    <lineage>
        <taxon>Bacteria</taxon>
        <taxon>Bacillati</taxon>
        <taxon>Bacillota</taxon>
        <taxon>Bacilli</taxon>
        <taxon>Bacillales</taxon>
        <taxon>Bacillaceae</taxon>
        <taxon>Gottfriedia</taxon>
    </lineage>
</organism>
<dbReference type="SUPFAM" id="SSF56601">
    <property type="entry name" value="beta-lactamase/transpeptidase-like"/>
    <property type="match status" value="1"/>
</dbReference>
<keyword evidence="3" id="KW-1185">Reference proteome</keyword>
<feature type="domain" description="Beta-lactamase-related" evidence="1">
    <location>
        <begin position="114"/>
        <end position="405"/>
    </location>
</feature>
<accession>A0A940NEV6</accession>
<protein>
    <submittedName>
        <fullName evidence="2">Beta-lactamase family protein</fullName>
    </submittedName>
</protein>
<dbReference type="InterPro" id="IPR050789">
    <property type="entry name" value="Diverse_Enzym_Activities"/>
</dbReference>
<dbReference type="Gene3D" id="3.40.710.10">
    <property type="entry name" value="DD-peptidase/beta-lactamase superfamily"/>
    <property type="match status" value="1"/>
</dbReference>
<dbReference type="PANTHER" id="PTHR43283:SF7">
    <property type="entry name" value="BETA-LACTAMASE-RELATED DOMAIN-CONTAINING PROTEIN"/>
    <property type="match status" value="1"/>
</dbReference>
<dbReference type="PANTHER" id="PTHR43283">
    <property type="entry name" value="BETA-LACTAMASE-RELATED"/>
    <property type="match status" value="1"/>
</dbReference>
<dbReference type="AlphaFoldDB" id="A0A940NEV6"/>
<evidence type="ECO:0000313" key="2">
    <source>
        <dbReference type="EMBL" id="MBP0724209.1"/>
    </source>
</evidence>
<reference evidence="2" key="1">
    <citation type="submission" date="2021-04" db="EMBL/GenBank/DDBJ databases">
        <title>Genome seq and assembly of Bacillus sp.</title>
        <authorList>
            <person name="Chhetri G."/>
        </authorList>
    </citation>
    <scope>NUCLEOTIDE SEQUENCE</scope>
    <source>
        <strain evidence="2">RG28</strain>
    </source>
</reference>
<sequence>MNKEVYKNLKKSPLLLLILTLLFLVTGLGFAFFKQIKVTPSKENVTKENWLQSPYLRWSYSHMKELALTSEVKNNPMQVATFPTALQNLDNFSVNKENGGNTPLKKLLDENKTDAFVVIHNGKLVYEHYFNGFKQNEQHGMASLTKVFTGALVQTLAEEGLINVNKTAETYVKELRNTPFGKATIQQLMDMQVSAEYPTHGYMQKGLENQDAQLYLASNILPRGKNYDGPMKIYDMLQEAKETASPGTEFSYNNGSSETLGWIIRTVTGKSLTENVSERIWSKIGMEENGYYVTDESGVEQASAGLNATARDIARFGQLILNNGRYNGVQILPSSISKNVKSVQEGELAIRQGASMSYHNQWWIPHNEEGAFEVLGSYGQYLYIDPKANMVIVHFSSNAEPSSEVKATYSNMYVQIAKYLEKGAVPKGRLQAQN</sequence>
<comment type="caution">
    <text evidence="2">The sequence shown here is derived from an EMBL/GenBank/DDBJ whole genome shotgun (WGS) entry which is preliminary data.</text>
</comment>
<dbReference type="InterPro" id="IPR001466">
    <property type="entry name" value="Beta-lactam-related"/>
</dbReference>
<dbReference type="RefSeq" id="WP_209403122.1">
    <property type="nucleotide sequence ID" value="NZ_JAGIYQ010000002.1"/>
</dbReference>
<dbReference type="EMBL" id="JAGIYQ010000002">
    <property type="protein sequence ID" value="MBP0724209.1"/>
    <property type="molecule type" value="Genomic_DNA"/>
</dbReference>
<gene>
    <name evidence="2" type="ORF">J5Y03_03305</name>
</gene>